<proteinExistence type="predicted"/>
<dbReference type="GO" id="GO:0005737">
    <property type="term" value="C:cytoplasm"/>
    <property type="evidence" value="ECO:0007669"/>
    <property type="project" value="TreeGrafter"/>
</dbReference>
<organism evidence="7 8">
    <name type="scientific">Brachionus plicatilis</name>
    <name type="common">Marine rotifer</name>
    <name type="synonym">Brachionus muelleri</name>
    <dbReference type="NCBI Taxonomy" id="10195"/>
    <lineage>
        <taxon>Eukaryota</taxon>
        <taxon>Metazoa</taxon>
        <taxon>Spiralia</taxon>
        <taxon>Gnathifera</taxon>
        <taxon>Rotifera</taxon>
        <taxon>Eurotatoria</taxon>
        <taxon>Monogononta</taxon>
        <taxon>Pseudotrocha</taxon>
        <taxon>Ploima</taxon>
        <taxon>Brachionidae</taxon>
        <taxon>Brachionus</taxon>
    </lineage>
</organism>
<dbReference type="Pfam" id="PF00254">
    <property type="entry name" value="FKBP_C"/>
    <property type="match status" value="1"/>
</dbReference>
<dbReference type="AlphaFoldDB" id="A0A3M7T3N5"/>
<dbReference type="OrthoDB" id="1902587at2759"/>
<evidence type="ECO:0000256" key="4">
    <source>
        <dbReference type="ARBA" id="ARBA00023235"/>
    </source>
</evidence>
<dbReference type="EC" id="5.2.1.8" evidence="2 5"/>
<evidence type="ECO:0000313" key="8">
    <source>
        <dbReference type="Proteomes" id="UP000276133"/>
    </source>
</evidence>
<protein>
    <recommendedName>
        <fullName evidence="2 5">peptidylprolyl isomerase</fullName>
        <ecNumber evidence="2 5">5.2.1.8</ecNumber>
    </recommendedName>
</protein>
<evidence type="ECO:0000313" key="7">
    <source>
        <dbReference type="EMBL" id="RNA42555.1"/>
    </source>
</evidence>
<evidence type="ECO:0000256" key="2">
    <source>
        <dbReference type="ARBA" id="ARBA00013194"/>
    </source>
</evidence>
<sequence>MGVTKLLKKKGDGKTYPKPGQNVTVHYTGYLGVVGGAKFDSSRDRKEPFQFSIGQGQVIRGWDEGVAQMSVGERSYLICTHDVAYGAEGSPGGIPPYSTLIFDVELLKIN</sequence>
<dbReference type="SUPFAM" id="SSF54534">
    <property type="entry name" value="FKBP-like"/>
    <property type="match status" value="1"/>
</dbReference>
<dbReference type="InterPro" id="IPR050689">
    <property type="entry name" value="FKBP-type_PPIase"/>
</dbReference>
<evidence type="ECO:0000256" key="1">
    <source>
        <dbReference type="ARBA" id="ARBA00000971"/>
    </source>
</evidence>
<gene>
    <name evidence="7" type="ORF">BpHYR1_029688</name>
</gene>
<dbReference type="InterPro" id="IPR046357">
    <property type="entry name" value="PPIase_dom_sf"/>
</dbReference>
<evidence type="ECO:0000256" key="5">
    <source>
        <dbReference type="PROSITE-ProRule" id="PRU00277"/>
    </source>
</evidence>
<dbReference type="InterPro" id="IPR001179">
    <property type="entry name" value="PPIase_FKBP_dom"/>
</dbReference>
<reference evidence="7 8" key="1">
    <citation type="journal article" date="2018" name="Sci. Rep.">
        <title>Genomic signatures of local adaptation to the degree of environmental predictability in rotifers.</title>
        <authorList>
            <person name="Franch-Gras L."/>
            <person name="Hahn C."/>
            <person name="Garcia-Roger E.M."/>
            <person name="Carmona M.J."/>
            <person name="Serra M."/>
            <person name="Gomez A."/>
        </authorList>
    </citation>
    <scope>NUCLEOTIDE SEQUENCE [LARGE SCALE GENOMIC DNA]</scope>
    <source>
        <strain evidence="7">HYR1</strain>
    </source>
</reference>
<dbReference type="STRING" id="10195.A0A3M7T3N5"/>
<dbReference type="Gene3D" id="3.10.50.40">
    <property type="match status" value="1"/>
</dbReference>
<dbReference type="Proteomes" id="UP000276133">
    <property type="component" value="Unassembled WGS sequence"/>
</dbReference>
<keyword evidence="8" id="KW-1185">Reference proteome</keyword>
<keyword evidence="3 5" id="KW-0697">Rotamase</keyword>
<evidence type="ECO:0000259" key="6">
    <source>
        <dbReference type="PROSITE" id="PS50059"/>
    </source>
</evidence>
<comment type="catalytic activity">
    <reaction evidence="1 5">
        <text>[protein]-peptidylproline (omega=180) = [protein]-peptidylproline (omega=0)</text>
        <dbReference type="Rhea" id="RHEA:16237"/>
        <dbReference type="Rhea" id="RHEA-COMP:10747"/>
        <dbReference type="Rhea" id="RHEA-COMP:10748"/>
        <dbReference type="ChEBI" id="CHEBI:83833"/>
        <dbReference type="ChEBI" id="CHEBI:83834"/>
        <dbReference type="EC" id="5.2.1.8"/>
    </reaction>
</comment>
<comment type="caution">
    <text evidence="7">The sequence shown here is derived from an EMBL/GenBank/DDBJ whole genome shotgun (WGS) entry which is preliminary data.</text>
</comment>
<name>A0A3M7T3N5_BRAPC</name>
<keyword evidence="4 5" id="KW-0413">Isomerase</keyword>
<dbReference type="GO" id="GO:0003755">
    <property type="term" value="F:peptidyl-prolyl cis-trans isomerase activity"/>
    <property type="evidence" value="ECO:0007669"/>
    <property type="project" value="UniProtKB-KW"/>
</dbReference>
<accession>A0A3M7T3N5</accession>
<feature type="domain" description="PPIase FKBP-type" evidence="6">
    <location>
        <begin position="20"/>
        <end position="110"/>
    </location>
</feature>
<dbReference type="EMBL" id="REGN01000352">
    <property type="protein sequence ID" value="RNA42555.1"/>
    <property type="molecule type" value="Genomic_DNA"/>
</dbReference>
<dbReference type="PROSITE" id="PS50059">
    <property type="entry name" value="FKBP_PPIASE"/>
    <property type="match status" value="1"/>
</dbReference>
<evidence type="ECO:0000256" key="3">
    <source>
        <dbReference type="ARBA" id="ARBA00023110"/>
    </source>
</evidence>
<dbReference type="PANTHER" id="PTHR10516:SF443">
    <property type="entry name" value="FK506-BINDING PROTEIN 59-RELATED"/>
    <property type="match status" value="1"/>
</dbReference>
<dbReference type="PANTHER" id="PTHR10516">
    <property type="entry name" value="PEPTIDYL-PROLYL CIS-TRANS ISOMERASE"/>
    <property type="match status" value="1"/>
</dbReference>
<dbReference type="FunFam" id="3.10.50.40:FF:000025">
    <property type="entry name" value="Peptidylprolyl isomerase"/>
    <property type="match status" value="1"/>
</dbReference>